<proteinExistence type="predicted"/>
<name>A0ABQ9W2C8_SAGOE</name>
<organism evidence="2 3">
    <name type="scientific">Saguinus oedipus</name>
    <name type="common">Cotton-top tamarin</name>
    <name type="synonym">Oedipomidas oedipus</name>
    <dbReference type="NCBI Taxonomy" id="9490"/>
    <lineage>
        <taxon>Eukaryota</taxon>
        <taxon>Metazoa</taxon>
        <taxon>Chordata</taxon>
        <taxon>Craniata</taxon>
        <taxon>Vertebrata</taxon>
        <taxon>Euteleostomi</taxon>
        <taxon>Mammalia</taxon>
        <taxon>Eutheria</taxon>
        <taxon>Euarchontoglires</taxon>
        <taxon>Primates</taxon>
        <taxon>Haplorrhini</taxon>
        <taxon>Platyrrhini</taxon>
        <taxon>Cebidae</taxon>
        <taxon>Callitrichinae</taxon>
        <taxon>Saguinus</taxon>
    </lineage>
</organism>
<evidence type="ECO:0000256" key="1">
    <source>
        <dbReference type="SAM" id="MobiDB-lite"/>
    </source>
</evidence>
<keyword evidence="3" id="KW-1185">Reference proteome</keyword>
<evidence type="ECO:0000313" key="2">
    <source>
        <dbReference type="EMBL" id="KAK2115789.1"/>
    </source>
</evidence>
<feature type="region of interest" description="Disordered" evidence="1">
    <location>
        <begin position="41"/>
        <end position="65"/>
    </location>
</feature>
<dbReference type="EMBL" id="JASSZA010000003">
    <property type="protein sequence ID" value="KAK2115789.1"/>
    <property type="molecule type" value="Genomic_DNA"/>
</dbReference>
<feature type="compositionally biased region" description="Polar residues" evidence="1">
    <location>
        <begin position="48"/>
        <end position="58"/>
    </location>
</feature>
<feature type="non-terminal residue" evidence="2">
    <location>
        <position position="1"/>
    </location>
</feature>
<gene>
    <name evidence="2" type="ORF">P7K49_006415</name>
</gene>
<evidence type="ECO:0000313" key="3">
    <source>
        <dbReference type="Proteomes" id="UP001266305"/>
    </source>
</evidence>
<protein>
    <submittedName>
        <fullName evidence="2">Uncharacterized protein</fullName>
    </submittedName>
</protein>
<dbReference type="Proteomes" id="UP001266305">
    <property type="component" value="Unassembled WGS sequence"/>
</dbReference>
<accession>A0ABQ9W2C8</accession>
<reference evidence="2 3" key="1">
    <citation type="submission" date="2023-05" db="EMBL/GenBank/DDBJ databases">
        <title>B98-5 Cell Line De Novo Hybrid Assembly: An Optical Mapping Approach.</title>
        <authorList>
            <person name="Kananen K."/>
            <person name="Auerbach J.A."/>
            <person name="Kautto E."/>
            <person name="Blachly J.S."/>
        </authorList>
    </citation>
    <scope>NUCLEOTIDE SEQUENCE [LARGE SCALE GENOMIC DNA]</scope>
    <source>
        <strain evidence="2">B95-8</strain>
        <tissue evidence="2">Cell line</tissue>
    </source>
</reference>
<sequence length="77" mass="8706">VSYWLVGSVDPNQEEQLCYKETDAKVLVDGVTVTLEPAEKAKCEDANQETNKGQQNSNPRDHIQKEVMDRITVLETQ</sequence>
<comment type="caution">
    <text evidence="2">The sequence shown here is derived from an EMBL/GenBank/DDBJ whole genome shotgun (WGS) entry which is preliminary data.</text>
</comment>